<evidence type="ECO:0000313" key="9">
    <source>
        <dbReference type="Proteomes" id="UP000006457"/>
    </source>
</evidence>
<name>I3DIG0_9PAST</name>
<evidence type="ECO:0000256" key="1">
    <source>
        <dbReference type="ARBA" id="ARBA00006594"/>
    </source>
</evidence>
<evidence type="ECO:0000313" key="8">
    <source>
        <dbReference type="EMBL" id="EIJ71503.1"/>
    </source>
</evidence>
<dbReference type="GO" id="GO:0003677">
    <property type="term" value="F:DNA binding"/>
    <property type="evidence" value="ECO:0007669"/>
    <property type="project" value="InterPro"/>
</dbReference>
<dbReference type="PRINTS" id="PR00506">
    <property type="entry name" value="D21N6MTFRASE"/>
</dbReference>
<keyword evidence="3 8" id="KW-0489">Methyltransferase</keyword>
<dbReference type="Proteomes" id="UP000006457">
    <property type="component" value="Unassembled WGS sequence"/>
</dbReference>
<keyword evidence="5" id="KW-0949">S-adenosyl-L-methionine</keyword>
<dbReference type="InterPro" id="IPR002941">
    <property type="entry name" value="DNA_methylase_N4/N6"/>
</dbReference>
<reference evidence="8 9" key="1">
    <citation type="submission" date="2012-03" db="EMBL/GenBank/DDBJ databases">
        <authorList>
            <person name="Harkins D.M."/>
            <person name="Madupu R."/>
            <person name="Durkin A.S."/>
            <person name="Torralba M."/>
            <person name="Methe B."/>
            <person name="Sutton G.G."/>
            <person name="Nelson K.E."/>
        </authorList>
    </citation>
    <scope>NUCLEOTIDE SEQUENCE [LARGE SCALE GENOMIC DNA]</scope>
    <source>
        <strain evidence="8 9">CCUG 2042</strain>
    </source>
</reference>
<evidence type="ECO:0000256" key="3">
    <source>
        <dbReference type="ARBA" id="ARBA00022603"/>
    </source>
</evidence>
<feature type="domain" description="DNA methylase N-4/N-6" evidence="7">
    <location>
        <begin position="145"/>
        <end position="404"/>
    </location>
</feature>
<proteinExistence type="inferred from homology"/>
<dbReference type="Pfam" id="PF01555">
    <property type="entry name" value="N6_N4_Mtase"/>
    <property type="match status" value="2"/>
</dbReference>
<organism evidence="8 9">
    <name type="scientific">Pasteurella bettyae CCUG 2042</name>
    <dbReference type="NCBI Taxonomy" id="1095749"/>
    <lineage>
        <taxon>Bacteria</taxon>
        <taxon>Pseudomonadati</taxon>
        <taxon>Pseudomonadota</taxon>
        <taxon>Gammaproteobacteria</taxon>
        <taxon>Pasteurellales</taxon>
        <taxon>Pasteurellaceae</taxon>
        <taxon>Pasteurella</taxon>
    </lineage>
</organism>
<dbReference type="EMBL" id="AJSX01000007">
    <property type="protein sequence ID" value="EIJ71503.1"/>
    <property type="molecule type" value="Genomic_DNA"/>
</dbReference>
<comment type="similarity">
    <text evidence="1">Belongs to the N(4)/N(6)-methyltransferase family.</text>
</comment>
<dbReference type="EC" id="2.1.1.72" evidence="2"/>
<evidence type="ECO:0000256" key="2">
    <source>
        <dbReference type="ARBA" id="ARBA00011900"/>
    </source>
</evidence>
<keyword evidence="4 8" id="KW-0808">Transferase</keyword>
<dbReference type="GO" id="GO:0008170">
    <property type="term" value="F:N-methyltransferase activity"/>
    <property type="evidence" value="ECO:0007669"/>
    <property type="project" value="InterPro"/>
</dbReference>
<dbReference type="eggNOG" id="COG2189">
    <property type="taxonomic scope" value="Bacteria"/>
</dbReference>
<dbReference type="PIRSF" id="PIRSF015855">
    <property type="entry name" value="TypeIII_Mtase_mKpnI"/>
    <property type="match status" value="1"/>
</dbReference>
<dbReference type="InterPro" id="IPR029063">
    <property type="entry name" value="SAM-dependent_MTases_sf"/>
</dbReference>
<dbReference type="PROSITE" id="PS00092">
    <property type="entry name" value="N6_MTASE"/>
    <property type="match status" value="1"/>
</dbReference>
<evidence type="ECO:0000256" key="4">
    <source>
        <dbReference type="ARBA" id="ARBA00022679"/>
    </source>
</evidence>
<dbReference type="InterPro" id="IPR002295">
    <property type="entry name" value="N4/N6-MTase_EcoPI_Mod-like"/>
</dbReference>
<keyword evidence="9" id="KW-1185">Reference proteome</keyword>
<comment type="catalytic activity">
    <reaction evidence="6">
        <text>a 2'-deoxyadenosine in DNA + S-adenosyl-L-methionine = an N(6)-methyl-2'-deoxyadenosine in DNA + S-adenosyl-L-homocysteine + H(+)</text>
        <dbReference type="Rhea" id="RHEA:15197"/>
        <dbReference type="Rhea" id="RHEA-COMP:12418"/>
        <dbReference type="Rhea" id="RHEA-COMP:12419"/>
        <dbReference type="ChEBI" id="CHEBI:15378"/>
        <dbReference type="ChEBI" id="CHEBI:57856"/>
        <dbReference type="ChEBI" id="CHEBI:59789"/>
        <dbReference type="ChEBI" id="CHEBI:90615"/>
        <dbReference type="ChEBI" id="CHEBI:90616"/>
        <dbReference type="EC" id="2.1.1.72"/>
    </reaction>
</comment>
<comment type="caution">
    <text evidence="8">The sequence shown here is derived from an EMBL/GenBank/DDBJ whole genome shotgun (WGS) entry which is preliminary data.</text>
</comment>
<gene>
    <name evidence="8" type="ORF">HMPREF1052_0132</name>
</gene>
<dbReference type="GO" id="GO:0032259">
    <property type="term" value="P:methylation"/>
    <property type="evidence" value="ECO:0007669"/>
    <property type="project" value="UniProtKB-KW"/>
</dbReference>
<dbReference type="InterPro" id="IPR002052">
    <property type="entry name" value="DNA_methylase_N6_adenine_CS"/>
</dbReference>
<feature type="domain" description="DNA methylase N-4/N-6" evidence="7">
    <location>
        <begin position="450"/>
        <end position="530"/>
    </location>
</feature>
<accession>I3DIG0</accession>
<dbReference type="AlphaFoldDB" id="I3DIG0"/>
<dbReference type="GO" id="GO:0009007">
    <property type="term" value="F:site-specific DNA-methyltransferase (adenine-specific) activity"/>
    <property type="evidence" value="ECO:0007669"/>
    <property type="project" value="UniProtKB-EC"/>
</dbReference>
<sequence length="710" mass="81245">MQKIALAEKFYLTTFLEIPQCQTAQHSTAQHSTAQHSTAQQEYDFQSLKLQQLKSVLPEIFSENQIDFEKFQQLFGDQIATSPDRYGLNWAGKSAAYQTLQSPTFKTLTPCVGESVNFDTTQNLFIEGENLDVLKALQKSYFNSVKMIYIDPPYNTGNDFVYNDSFAQSKAEYAEAVGDLDEQGKLKKAFVKNSKENGHYHSNWLNMMLPRLHLARNLLKDDGVIFISIDDNEQAQLKLLCDEVFGEENFVNAIAINMKNIAGASGGGEDKRLKKNVEILLIYVKSYESFNGFENVYEYREISELVEEYKQTGKSWKYTSVLVDKGNANYICSTVDGEGNEIKIYSRKGYQINSVSELSKLENLPEKEIYKKYATKIFQTAMPQSSIRSRVMKAVSELSIENDFFSIEYIPRSGRNKGILYEQFYKGDNFRLLAWLKDVSEEINGELYKKEMQGTFWDFVSETKNLTKEGNIPFPNGKKPVALLKRLLEMQDDKNCLVLDFFCGSGTTAHSVMKLNYEDNGKRRYICVQIPEILDPDDKDQKLAYELCNELNKPTNIAEISKERIRRAGKQISEQHKEIDTGFKVFKLTDSHFKQWQQPTKENLADQLEMFVEPLKKDAGPQAVLYEILLRLGLKLTAKVRWENGVFWVEEENITVALLLTDLQAVNFDEIFAKCPQKVVALDSLFANNDALKKNTELQMNDAGIAFVVI</sequence>
<dbReference type="Gene3D" id="3.40.50.150">
    <property type="entry name" value="Vaccinia Virus protein VP39"/>
    <property type="match status" value="2"/>
</dbReference>
<evidence type="ECO:0000256" key="5">
    <source>
        <dbReference type="ARBA" id="ARBA00022691"/>
    </source>
</evidence>
<dbReference type="PATRIC" id="fig|1095749.3.peg.366"/>
<dbReference type="SUPFAM" id="SSF53335">
    <property type="entry name" value="S-adenosyl-L-methionine-dependent methyltransferases"/>
    <property type="match status" value="1"/>
</dbReference>
<protein>
    <recommendedName>
        <fullName evidence="2">site-specific DNA-methyltransferase (adenine-specific)</fullName>
        <ecNumber evidence="2">2.1.1.72</ecNumber>
    </recommendedName>
</protein>
<evidence type="ECO:0000256" key="6">
    <source>
        <dbReference type="ARBA" id="ARBA00047942"/>
    </source>
</evidence>
<evidence type="ECO:0000259" key="7">
    <source>
        <dbReference type="Pfam" id="PF01555"/>
    </source>
</evidence>